<dbReference type="GO" id="GO:0005829">
    <property type="term" value="C:cytosol"/>
    <property type="evidence" value="ECO:0007669"/>
    <property type="project" value="TreeGrafter"/>
</dbReference>
<dbReference type="SUPFAM" id="SSF46785">
    <property type="entry name" value="Winged helix' DNA-binding domain"/>
    <property type="match status" value="1"/>
</dbReference>
<evidence type="ECO:0000256" key="2">
    <source>
        <dbReference type="ARBA" id="ARBA00023125"/>
    </source>
</evidence>
<evidence type="ECO:0000313" key="6">
    <source>
        <dbReference type="EMBL" id="WMS85931.1"/>
    </source>
</evidence>
<evidence type="ECO:0000259" key="5">
    <source>
        <dbReference type="PROSITE" id="PS51063"/>
    </source>
</evidence>
<name>A0AA51X5Q6_9GAMM</name>
<proteinExistence type="predicted"/>
<dbReference type="InterPro" id="IPR036390">
    <property type="entry name" value="WH_DNA-bd_sf"/>
</dbReference>
<dbReference type="InterPro" id="IPR018488">
    <property type="entry name" value="cNMP-bd_CS"/>
</dbReference>
<dbReference type="Gene3D" id="1.10.10.10">
    <property type="entry name" value="Winged helix-like DNA-binding domain superfamily/Winged helix DNA-binding domain"/>
    <property type="match status" value="1"/>
</dbReference>
<dbReference type="InterPro" id="IPR012318">
    <property type="entry name" value="HTH_CRP"/>
</dbReference>
<keyword evidence="2" id="KW-0238">DNA-binding</keyword>
<dbReference type="PANTHER" id="PTHR24567:SF74">
    <property type="entry name" value="HTH-TYPE TRANSCRIPTIONAL REGULATOR ARCR"/>
    <property type="match status" value="1"/>
</dbReference>
<dbReference type="SUPFAM" id="SSF51206">
    <property type="entry name" value="cAMP-binding domain-like"/>
    <property type="match status" value="1"/>
</dbReference>
<dbReference type="InterPro" id="IPR018490">
    <property type="entry name" value="cNMP-bd_dom_sf"/>
</dbReference>
<dbReference type="PROSITE" id="PS51063">
    <property type="entry name" value="HTH_CRP_2"/>
    <property type="match status" value="1"/>
</dbReference>
<dbReference type="KEGG" id="plei:Q9312_11950"/>
<dbReference type="Pfam" id="PF13545">
    <property type="entry name" value="HTH_Crp_2"/>
    <property type="match status" value="1"/>
</dbReference>
<dbReference type="InterPro" id="IPR014710">
    <property type="entry name" value="RmlC-like_jellyroll"/>
</dbReference>
<dbReference type="Gene3D" id="2.60.120.10">
    <property type="entry name" value="Jelly Rolls"/>
    <property type="match status" value="1"/>
</dbReference>
<dbReference type="GO" id="GO:0003700">
    <property type="term" value="F:DNA-binding transcription factor activity"/>
    <property type="evidence" value="ECO:0007669"/>
    <property type="project" value="TreeGrafter"/>
</dbReference>
<feature type="domain" description="Cyclic nucleotide-binding" evidence="4">
    <location>
        <begin position="8"/>
        <end position="128"/>
    </location>
</feature>
<evidence type="ECO:0000313" key="7">
    <source>
        <dbReference type="Proteomes" id="UP001239782"/>
    </source>
</evidence>
<sequence length="215" mass="24810">MELSEFPIFKDLDSAIIKEISQLLHYRQFPKKTQIVVEGDPSHSMYFILDGRVKVYLDDDSGKEIVVNIHEKGQFFGELGLVEGIPRTASVTTLEDSKLGILNEQEFRKLMSSYPEFSMTLMHNLVTRLREATETIRKLGLMDVYRRIVVTFLNMAEEHDGKWIIREKLTQQNIASRVGASREMVARILKDLRTGQYISMDDGYIVINKALPHSW</sequence>
<dbReference type="InterPro" id="IPR036388">
    <property type="entry name" value="WH-like_DNA-bd_sf"/>
</dbReference>
<dbReference type="CDD" id="cd00038">
    <property type="entry name" value="CAP_ED"/>
    <property type="match status" value="1"/>
</dbReference>
<dbReference type="PROSITE" id="PS00889">
    <property type="entry name" value="CNMP_BINDING_2"/>
    <property type="match status" value="1"/>
</dbReference>
<evidence type="ECO:0000259" key="4">
    <source>
        <dbReference type="PROSITE" id="PS50042"/>
    </source>
</evidence>
<dbReference type="EMBL" id="CP133548">
    <property type="protein sequence ID" value="WMS85931.1"/>
    <property type="molecule type" value="Genomic_DNA"/>
</dbReference>
<accession>A0AA51X5Q6</accession>
<organism evidence="6 7">
    <name type="scientific">Pleionea litopenaei</name>
    <dbReference type="NCBI Taxonomy" id="3070815"/>
    <lineage>
        <taxon>Bacteria</taxon>
        <taxon>Pseudomonadati</taxon>
        <taxon>Pseudomonadota</taxon>
        <taxon>Gammaproteobacteria</taxon>
        <taxon>Oceanospirillales</taxon>
        <taxon>Pleioneaceae</taxon>
        <taxon>Pleionea</taxon>
    </lineage>
</organism>
<gene>
    <name evidence="6" type="ORF">Q9312_11950</name>
</gene>
<dbReference type="Proteomes" id="UP001239782">
    <property type="component" value="Chromosome"/>
</dbReference>
<dbReference type="Pfam" id="PF00027">
    <property type="entry name" value="cNMP_binding"/>
    <property type="match status" value="1"/>
</dbReference>
<dbReference type="GO" id="GO:0003677">
    <property type="term" value="F:DNA binding"/>
    <property type="evidence" value="ECO:0007669"/>
    <property type="project" value="UniProtKB-KW"/>
</dbReference>
<dbReference type="SMART" id="SM00100">
    <property type="entry name" value="cNMP"/>
    <property type="match status" value="1"/>
</dbReference>
<dbReference type="PANTHER" id="PTHR24567">
    <property type="entry name" value="CRP FAMILY TRANSCRIPTIONAL REGULATORY PROTEIN"/>
    <property type="match status" value="1"/>
</dbReference>
<reference evidence="6 7" key="1">
    <citation type="submission" date="2023-08" db="EMBL/GenBank/DDBJ databases">
        <title>Pleionea litopenaei sp. nov., isolated from stomach of juvenile Litopenaeus vannamei.</title>
        <authorList>
            <person name="Rho A.M."/>
            <person name="Hwang C.Y."/>
        </authorList>
    </citation>
    <scope>NUCLEOTIDE SEQUENCE [LARGE SCALE GENOMIC DNA]</scope>
    <source>
        <strain evidence="6 7">HL-JVS1</strain>
    </source>
</reference>
<dbReference type="PROSITE" id="PS50042">
    <property type="entry name" value="CNMP_BINDING_3"/>
    <property type="match status" value="1"/>
</dbReference>
<dbReference type="RefSeq" id="WP_309201083.1">
    <property type="nucleotide sequence ID" value="NZ_CP133548.1"/>
</dbReference>
<dbReference type="InterPro" id="IPR050397">
    <property type="entry name" value="Env_Response_Regulators"/>
</dbReference>
<keyword evidence="7" id="KW-1185">Reference proteome</keyword>
<keyword evidence="1" id="KW-0805">Transcription regulation</keyword>
<dbReference type="InterPro" id="IPR000595">
    <property type="entry name" value="cNMP-bd_dom"/>
</dbReference>
<dbReference type="SMART" id="SM00419">
    <property type="entry name" value="HTH_CRP"/>
    <property type="match status" value="1"/>
</dbReference>
<evidence type="ECO:0000256" key="1">
    <source>
        <dbReference type="ARBA" id="ARBA00023015"/>
    </source>
</evidence>
<dbReference type="AlphaFoldDB" id="A0AA51X5Q6"/>
<feature type="domain" description="HTH crp-type" evidence="5">
    <location>
        <begin position="142"/>
        <end position="211"/>
    </location>
</feature>
<evidence type="ECO:0000256" key="3">
    <source>
        <dbReference type="ARBA" id="ARBA00023163"/>
    </source>
</evidence>
<keyword evidence="3" id="KW-0804">Transcription</keyword>
<protein>
    <submittedName>
        <fullName evidence="6">Crp/Fnr family transcriptional regulator</fullName>
    </submittedName>
</protein>